<evidence type="ECO:0000256" key="3">
    <source>
        <dbReference type="ARBA" id="ARBA00023295"/>
    </source>
</evidence>
<evidence type="ECO:0000313" key="6">
    <source>
        <dbReference type="Proteomes" id="UP001501729"/>
    </source>
</evidence>
<organism evidence="5 6">
    <name type="scientific">Haladaptatus pallidirubidus</name>
    <dbReference type="NCBI Taxonomy" id="1008152"/>
    <lineage>
        <taxon>Archaea</taxon>
        <taxon>Methanobacteriati</taxon>
        <taxon>Methanobacteriota</taxon>
        <taxon>Stenosarchaea group</taxon>
        <taxon>Halobacteria</taxon>
        <taxon>Halobacteriales</taxon>
        <taxon>Haladaptataceae</taxon>
        <taxon>Haladaptatus</taxon>
    </lineage>
</organism>
<dbReference type="InterPro" id="IPR049166">
    <property type="entry name" value="GH39_cat"/>
</dbReference>
<keyword evidence="3" id="KW-0326">Glycosidase</keyword>
<accession>A0AAV3UPR3</accession>
<evidence type="ECO:0000313" key="5">
    <source>
        <dbReference type="EMBL" id="GAA5061866.1"/>
    </source>
</evidence>
<sequence>MTLEGDGIDVDFSEEGVPFSHFYSGMGYNNTDFTYTPQYRRMYSYFTSYPSETTYIRMHNILTSHGRGDYYFHEGDDYNGRGEGAACMLTEDDHLEYDWTHVDRVYDILIEHDMKPIVEIERMPADLRDSKKDYPAPADYDLWRTFVKAFVQHLTERYGHDEVAT</sequence>
<keyword evidence="6" id="KW-1185">Reference proteome</keyword>
<name>A0AAV3UPR3_9EURY</name>
<dbReference type="Pfam" id="PF01229">
    <property type="entry name" value="Glyco_hydro_39"/>
    <property type="match status" value="1"/>
</dbReference>
<evidence type="ECO:0000256" key="2">
    <source>
        <dbReference type="ARBA" id="ARBA00022801"/>
    </source>
</evidence>
<comment type="similarity">
    <text evidence="1">Belongs to the glycosyl hydrolase 39 family.</text>
</comment>
<keyword evidence="2" id="KW-0378">Hydrolase</keyword>
<evidence type="ECO:0000259" key="4">
    <source>
        <dbReference type="Pfam" id="PF01229"/>
    </source>
</evidence>
<dbReference type="Gene3D" id="3.20.20.80">
    <property type="entry name" value="Glycosidases"/>
    <property type="match status" value="1"/>
</dbReference>
<dbReference type="EMBL" id="BAABKX010000022">
    <property type="protein sequence ID" value="GAA5061866.1"/>
    <property type="molecule type" value="Genomic_DNA"/>
</dbReference>
<gene>
    <name evidence="5" type="ORF">GCM10025751_48420</name>
</gene>
<dbReference type="SUPFAM" id="SSF51445">
    <property type="entry name" value="(Trans)glycosidases"/>
    <property type="match status" value="1"/>
</dbReference>
<feature type="domain" description="Glycosyl hydrolases family 39 N-terminal catalytic" evidence="4">
    <location>
        <begin position="92"/>
        <end position="164"/>
    </location>
</feature>
<comment type="caution">
    <text evidence="5">The sequence shown here is derived from an EMBL/GenBank/DDBJ whole genome shotgun (WGS) entry which is preliminary data.</text>
</comment>
<dbReference type="GO" id="GO:0016798">
    <property type="term" value="F:hydrolase activity, acting on glycosyl bonds"/>
    <property type="evidence" value="ECO:0007669"/>
    <property type="project" value="UniProtKB-KW"/>
</dbReference>
<protein>
    <recommendedName>
        <fullName evidence="4">Glycosyl hydrolases family 39 N-terminal catalytic domain-containing protein</fullName>
    </recommendedName>
</protein>
<evidence type="ECO:0000256" key="1">
    <source>
        <dbReference type="ARBA" id="ARBA00008875"/>
    </source>
</evidence>
<dbReference type="AlphaFoldDB" id="A0AAV3UPR3"/>
<dbReference type="InterPro" id="IPR017853">
    <property type="entry name" value="GH"/>
</dbReference>
<dbReference type="Proteomes" id="UP001501729">
    <property type="component" value="Unassembled WGS sequence"/>
</dbReference>
<reference evidence="5 6" key="1">
    <citation type="journal article" date="2019" name="Int. J. Syst. Evol. Microbiol.">
        <title>The Global Catalogue of Microorganisms (GCM) 10K type strain sequencing project: providing services to taxonomists for standard genome sequencing and annotation.</title>
        <authorList>
            <consortium name="The Broad Institute Genomics Platform"/>
            <consortium name="The Broad Institute Genome Sequencing Center for Infectious Disease"/>
            <person name="Wu L."/>
            <person name="Ma J."/>
        </authorList>
    </citation>
    <scope>NUCLEOTIDE SEQUENCE [LARGE SCALE GENOMIC DNA]</scope>
    <source>
        <strain evidence="5 6">JCM 17504</strain>
    </source>
</reference>
<proteinExistence type="inferred from homology"/>